<protein>
    <submittedName>
        <fullName evidence="4">Uncharacterized protein</fullName>
    </submittedName>
</protein>
<evidence type="ECO:0000313" key="4">
    <source>
        <dbReference type="EMBL" id="KAF7847843.1"/>
    </source>
</evidence>
<comment type="caution">
    <text evidence="4">The sequence shown here is derived from an EMBL/GenBank/DDBJ whole genome shotgun (WGS) entry which is preliminary data.</text>
</comment>
<dbReference type="EMBL" id="MU090463">
    <property type="protein sequence ID" value="KAF7847843.1"/>
    <property type="molecule type" value="Genomic_DNA"/>
</dbReference>
<keyword evidence="3" id="KW-0012">Acyltransferase</keyword>
<evidence type="ECO:0000256" key="1">
    <source>
        <dbReference type="ARBA" id="ARBA00009861"/>
    </source>
</evidence>
<evidence type="ECO:0000256" key="2">
    <source>
        <dbReference type="ARBA" id="ARBA00022679"/>
    </source>
</evidence>
<evidence type="ECO:0000256" key="3">
    <source>
        <dbReference type="ARBA" id="ARBA00023315"/>
    </source>
</evidence>
<dbReference type="GO" id="GO:0016746">
    <property type="term" value="F:acyltransferase activity"/>
    <property type="evidence" value="ECO:0007669"/>
    <property type="project" value="UniProtKB-KW"/>
</dbReference>
<accession>A0A8T0CJT2</accession>
<dbReference type="Gene3D" id="3.30.559.10">
    <property type="entry name" value="Chloramphenicol acetyltransferase-like domain"/>
    <property type="match status" value="2"/>
</dbReference>
<reference evidence="4" key="1">
    <citation type="submission" date="2020-05" db="EMBL/GenBank/DDBJ databases">
        <title>WGS assembly of Corymbia citriodora subspecies variegata.</title>
        <authorList>
            <person name="Barry K."/>
            <person name="Hundley H."/>
            <person name="Shu S."/>
            <person name="Jenkins J."/>
            <person name="Grimwood J."/>
            <person name="Baten A."/>
        </authorList>
    </citation>
    <scope>NUCLEOTIDE SEQUENCE</scope>
    <source>
        <strain evidence="4">CV2-018</strain>
    </source>
</reference>
<dbReference type="Proteomes" id="UP000806378">
    <property type="component" value="Unassembled WGS sequence"/>
</dbReference>
<name>A0A8T0CJT2_CORYI</name>
<dbReference type="Gramene" id="rna-gnl|WGS:JABURB|Cocit.L2522.1">
    <property type="protein sequence ID" value="cds-KAF7847843.1"/>
    <property type="gene ID" value="gene-BT93_L2522"/>
</dbReference>
<keyword evidence="2" id="KW-0808">Transferase</keyword>
<dbReference type="OrthoDB" id="671439at2759"/>
<comment type="similarity">
    <text evidence="1">Belongs to the plant acyltransferase family.</text>
</comment>
<organism evidence="4 5">
    <name type="scientific">Corymbia citriodora subsp. variegata</name>
    <dbReference type="NCBI Taxonomy" id="360336"/>
    <lineage>
        <taxon>Eukaryota</taxon>
        <taxon>Viridiplantae</taxon>
        <taxon>Streptophyta</taxon>
        <taxon>Embryophyta</taxon>
        <taxon>Tracheophyta</taxon>
        <taxon>Spermatophyta</taxon>
        <taxon>Magnoliopsida</taxon>
        <taxon>eudicotyledons</taxon>
        <taxon>Gunneridae</taxon>
        <taxon>Pentapetalae</taxon>
        <taxon>rosids</taxon>
        <taxon>malvids</taxon>
        <taxon>Myrtales</taxon>
        <taxon>Myrtaceae</taxon>
        <taxon>Myrtoideae</taxon>
        <taxon>Eucalypteae</taxon>
        <taxon>Corymbia</taxon>
    </lineage>
</organism>
<dbReference type="PANTHER" id="PTHR31623:SF83">
    <property type="entry name" value="ACETYL-COA-BENZYLALCOHOL ACETYLTRANSFERASE-LIKE"/>
    <property type="match status" value="1"/>
</dbReference>
<gene>
    <name evidence="4" type="ORF">BT93_L2522</name>
</gene>
<dbReference type="InterPro" id="IPR023213">
    <property type="entry name" value="CAT-like_dom_sf"/>
</dbReference>
<evidence type="ECO:0000313" key="5">
    <source>
        <dbReference type="Proteomes" id="UP000806378"/>
    </source>
</evidence>
<sequence length="444" mass="49557">MFECTGSNLSRNPELTGRLTSMKIEVQSKKLIKPSAPTPNHSRMLNISGIDELQPTLYSGFLFYYRANGENQEDDIFRRLRLLEESLSETLTIFYPLAGRYVEEELYIDCNDQGVEFVHAKVNGQLDQLLRGEFDPDLLGRLSEFQMGAAGNPLVVVQVNVFECGGLVISLRSFHKVGDLSAMATFMKSWVTVCRSGTHELASPYFELSTLFPVKGSGVNLTPPLLAGVKLTMNRFLFSGAAISRLKLAGPKNMRISRVEAVSALLCKVFVTMDRAKHGRLRPLLVCQNMNLRGTVNLPIPTNAFGNFITKVVTRHTMPQSGPDFEELVKMIHDMFANAKTRYATIADTESCMDMVKDSAREYAERVKSDEVNVVNFSSWCGFPLYDIDFGWGKPELVSNVCQPARRIILLDSKTEGGIDAWIILSQEEKVLLVQDPDIVAFAS</sequence>
<dbReference type="Pfam" id="PF02458">
    <property type="entry name" value="Transferase"/>
    <property type="match status" value="1"/>
</dbReference>
<dbReference type="AlphaFoldDB" id="A0A8T0CJT2"/>
<proteinExistence type="inferred from homology"/>
<dbReference type="PANTHER" id="PTHR31623">
    <property type="entry name" value="F21J9.9"/>
    <property type="match status" value="1"/>
</dbReference>
<keyword evidence="5" id="KW-1185">Reference proteome</keyword>